<evidence type="ECO:0000256" key="3">
    <source>
        <dbReference type="ARBA" id="ARBA00023012"/>
    </source>
</evidence>
<dbReference type="SMART" id="SM00065">
    <property type="entry name" value="GAF"/>
    <property type="match status" value="1"/>
</dbReference>
<dbReference type="AlphaFoldDB" id="A0A7S8IDN1"/>
<dbReference type="Pfam" id="PF07730">
    <property type="entry name" value="HisKA_3"/>
    <property type="match status" value="1"/>
</dbReference>
<dbReference type="InterPro" id="IPR050482">
    <property type="entry name" value="Sensor_HK_TwoCompSys"/>
</dbReference>
<reference evidence="5 6" key="1">
    <citation type="submission" date="2020-02" db="EMBL/GenBank/DDBJ databases">
        <authorList>
            <person name="Zheng R.K."/>
            <person name="Sun C.M."/>
        </authorList>
    </citation>
    <scope>NUCLEOTIDE SEQUENCE [LARGE SCALE GENOMIC DNA]</scope>
    <source>
        <strain evidence="6">rifampicinis</strain>
    </source>
</reference>
<evidence type="ECO:0000256" key="1">
    <source>
        <dbReference type="ARBA" id="ARBA00022679"/>
    </source>
</evidence>
<dbReference type="Pfam" id="PF02518">
    <property type="entry name" value="HATPase_c"/>
    <property type="match status" value="1"/>
</dbReference>
<keyword evidence="3" id="KW-0902">Two-component regulatory system</keyword>
<dbReference type="GO" id="GO:0016020">
    <property type="term" value="C:membrane"/>
    <property type="evidence" value="ECO:0007669"/>
    <property type="project" value="InterPro"/>
</dbReference>
<keyword evidence="6" id="KW-1185">Reference proteome</keyword>
<gene>
    <name evidence="5" type="ORF">G4Y79_17775</name>
</gene>
<keyword evidence="1" id="KW-0808">Transferase</keyword>
<organism evidence="5 6">
    <name type="scientific">Phototrophicus methaneseepsis</name>
    <dbReference type="NCBI Taxonomy" id="2710758"/>
    <lineage>
        <taxon>Bacteria</taxon>
        <taxon>Bacillati</taxon>
        <taxon>Chloroflexota</taxon>
        <taxon>Candidatus Thermofontia</taxon>
        <taxon>Phototrophicales</taxon>
        <taxon>Phototrophicaceae</taxon>
        <taxon>Phototrophicus</taxon>
    </lineage>
</organism>
<keyword evidence="2 5" id="KW-0418">Kinase</keyword>
<dbReference type="SMART" id="SM00387">
    <property type="entry name" value="HATPase_c"/>
    <property type="match status" value="1"/>
</dbReference>
<evidence type="ECO:0000313" key="6">
    <source>
        <dbReference type="Proteomes" id="UP000594468"/>
    </source>
</evidence>
<dbReference type="SUPFAM" id="SSF55874">
    <property type="entry name" value="ATPase domain of HSP90 chaperone/DNA topoisomerase II/histidine kinase"/>
    <property type="match status" value="1"/>
</dbReference>
<dbReference type="Gene3D" id="3.30.565.10">
    <property type="entry name" value="Histidine kinase-like ATPase, C-terminal domain"/>
    <property type="match status" value="1"/>
</dbReference>
<dbReference type="Gene3D" id="1.20.5.1930">
    <property type="match status" value="1"/>
</dbReference>
<dbReference type="PROSITE" id="PS50109">
    <property type="entry name" value="HIS_KIN"/>
    <property type="match status" value="1"/>
</dbReference>
<name>A0A7S8IDN1_9CHLR</name>
<proteinExistence type="predicted"/>
<dbReference type="RefSeq" id="WP_195169596.1">
    <property type="nucleotide sequence ID" value="NZ_CP062983.1"/>
</dbReference>
<sequence>MPSWFMETHTPDTRQLTILSQIAESLNREVDLPKALSTALERITDLFDLSTSWVFLLDSQTSRYYVAAVYGLPPALSEHPRRLSGTCYCLDTYGDSDDPHATSASAANISAITCTRLKDLKEGTQGLRYHASIPLHANNKHLGVLNVASTDWSKISPSDLSLLHTVGDIVSMAIERARLFRQSAEIGALNERTRLARDMHDTVAQELAAITLQIETAEALLAEDRDIARAQVALQRAKLMARNSLEEVRRSVQDLRAAPLENRTLSEAVVMLLHTEEIKNTLQVHANVEGSEPPLSVRVSTALYRIAQEAINNVVRHAKANELSLELIYMPGDVRLVIEDDGKGFEVSKIGPNHFGIKGIKERVRLLSGRIDLASVPGQGTILEVSIPLEETP</sequence>
<dbReference type="PANTHER" id="PTHR24421">
    <property type="entry name" value="NITRATE/NITRITE SENSOR PROTEIN NARX-RELATED"/>
    <property type="match status" value="1"/>
</dbReference>
<feature type="domain" description="Histidine kinase" evidence="4">
    <location>
        <begin position="202"/>
        <end position="391"/>
    </location>
</feature>
<dbReference type="InterPro" id="IPR029016">
    <property type="entry name" value="GAF-like_dom_sf"/>
</dbReference>
<dbReference type="GO" id="GO:0000155">
    <property type="term" value="F:phosphorelay sensor kinase activity"/>
    <property type="evidence" value="ECO:0007669"/>
    <property type="project" value="InterPro"/>
</dbReference>
<accession>A0A7S8IDN1</accession>
<dbReference type="CDD" id="cd16917">
    <property type="entry name" value="HATPase_UhpB-NarQ-NarX-like"/>
    <property type="match status" value="1"/>
</dbReference>
<evidence type="ECO:0000256" key="2">
    <source>
        <dbReference type="ARBA" id="ARBA00022777"/>
    </source>
</evidence>
<evidence type="ECO:0000259" key="4">
    <source>
        <dbReference type="PROSITE" id="PS50109"/>
    </source>
</evidence>
<dbReference type="InterPro" id="IPR005467">
    <property type="entry name" value="His_kinase_dom"/>
</dbReference>
<dbReference type="InterPro" id="IPR036890">
    <property type="entry name" value="HATPase_C_sf"/>
</dbReference>
<dbReference type="Proteomes" id="UP000594468">
    <property type="component" value="Chromosome"/>
</dbReference>
<dbReference type="KEGG" id="pmet:G4Y79_17775"/>
<dbReference type="InterPro" id="IPR003018">
    <property type="entry name" value="GAF"/>
</dbReference>
<dbReference type="EMBL" id="CP062983">
    <property type="protein sequence ID" value="QPC81524.1"/>
    <property type="molecule type" value="Genomic_DNA"/>
</dbReference>
<protein>
    <submittedName>
        <fullName evidence="5">GAF domain-containing sensor histidine kinase</fullName>
    </submittedName>
</protein>
<dbReference type="InterPro" id="IPR011712">
    <property type="entry name" value="Sig_transdc_His_kin_sub3_dim/P"/>
</dbReference>
<dbReference type="InterPro" id="IPR003594">
    <property type="entry name" value="HATPase_dom"/>
</dbReference>
<dbReference type="GO" id="GO:0046983">
    <property type="term" value="F:protein dimerization activity"/>
    <property type="evidence" value="ECO:0007669"/>
    <property type="project" value="InterPro"/>
</dbReference>
<dbReference type="SUPFAM" id="SSF55781">
    <property type="entry name" value="GAF domain-like"/>
    <property type="match status" value="1"/>
</dbReference>
<dbReference type="PANTHER" id="PTHR24421:SF62">
    <property type="entry name" value="SENSORY TRANSDUCTION HISTIDINE KINASE"/>
    <property type="match status" value="1"/>
</dbReference>
<dbReference type="Gene3D" id="3.30.450.40">
    <property type="match status" value="1"/>
</dbReference>
<dbReference type="Pfam" id="PF13185">
    <property type="entry name" value="GAF_2"/>
    <property type="match status" value="1"/>
</dbReference>
<evidence type="ECO:0000313" key="5">
    <source>
        <dbReference type="EMBL" id="QPC81524.1"/>
    </source>
</evidence>